<dbReference type="RefSeq" id="WP_113888103.1">
    <property type="nucleotide sequence ID" value="NZ_QNRK01000004.1"/>
</dbReference>
<evidence type="ECO:0000313" key="4">
    <source>
        <dbReference type="EMBL" id="RBP16869.1"/>
    </source>
</evidence>
<organism evidence="4 5">
    <name type="scientific">Roseiarcus fermentans</name>
    <dbReference type="NCBI Taxonomy" id="1473586"/>
    <lineage>
        <taxon>Bacteria</taxon>
        <taxon>Pseudomonadati</taxon>
        <taxon>Pseudomonadota</taxon>
        <taxon>Alphaproteobacteria</taxon>
        <taxon>Hyphomicrobiales</taxon>
        <taxon>Roseiarcaceae</taxon>
        <taxon>Roseiarcus</taxon>
    </lineage>
</organism>
<dbReference type="Proteomes" id="UP000253529">
    <property type="component" value="Unassembled WGS sequence"/>
</dbReference>
<dbReference type="PRINTS" id="PR00301">
    <property type="entry name" value="HEATSHOCK70"/>
</dbReference>
<evidence type="ECO:0000256" key="2">
    <source>
        <dbReference type="ARBA" id="ARBA00022741"/>
    </source>
</evidence>
<protein>
    <submittedName>
        <fullName evidence="4">Putative chaperone protein</fullName>
    </submittedName>
</protein>
<dbReference type="EMBL" id="QNRK01000004">
    <property type="protein sequence ID" value="RBP16869.1"/>
    <property type="molecule type" value="Genomic_DNA"/>
</dbReference>
<dbReference type="GO" id="GO:0005524">
    <property type="term" value="F:ATP binding"/>
    <property type="evidence" value="ECO:0007669"/>
    <property type="project" value="UniProtKB-KW"/>
</dbReference>
<accession>A0A366FT33</accession>
<proteinExistence type="inferred from homology"/>
<dbReference type="PANTHER" id="PTHR42749">
    <property type="entry name" value="CELL SHAPE-DETERMINING PROTEIN MREB"/>
    <property type="match status" value="1"/>
</dbReference>
<sequence>MVPVAVGVDFGTTNSVVAIADRSGRIEVRRFETQAGAVEAYRSALLFYREGRPPNATLAHISGPDALLRAMDIDADHRFLQSLKTHLSSATLQDTYLLGQRFVLEELIGVFLSDVFPEGLGDLPVVCGRPVVFAGDRPNEGLALERLTAAWGRAGVTQVDFAYEPLGAAYWYARTIQRPETVLVADFGGGTSDFSVMRFEPGGARARAEALAHAGVGVAGDTFDFRIVDNLVSPRLGKGAHYRSFGKLLPLPARYHAAFAQWHRLSLLKDPRTLTELRRLAKQAERPAEIEDLVHLIEMDLGYELYLAVSRAKVRLSTAERTTFHFKAGDLDIAAEVTRADFERWIAADVARIGDAIDLALERAGVAVGAVDSVFMTGGTSYVPAVRTLFEQRFGRERLRYGDAFNSVASGLAAIAADSLG</sequence>
<evidence type="ECO:0000313" key="5">
    <source>
        <dbReference type="Proteomes" id="UP000253529"/>
    </source>
</evidence>
<keyword evidence="5" id="KW-1185">Reference proteome</keyword>
<dbReference type="Gene3D" id="3.90.640.10">
    <property type="entry name" value="Actin, Chain A, domain 4"/>
    <property type="match status" value="2"/>
</dbReference>
<dbReference type="PANTHER" id="PTHR42749:SF1">
    <property type="entry name" value="CELL SHAPE-DETERMINING PROTEIN MREB"/>
    <property type="match status" value="1"/>
</dbReference>
<dbReference type="OrthoDB" id="9807934at2"/>
<name>A0A366FT33_9HYPH</name>
<dbReference type="GO" id="GO:0140662">
    <property type="term" value="F:ATP-dependent protein folding chaperone"/>
    <property type="evidence" value="ECO:0007669"/>
    <property type="project" value="InterPro"/>
</dbReference>
<comment type="caution">
    <text evidence="4">The sequence shown here is derived from an EMBL/GenBank/DDBJ whole genome shotgun (WGS) entry which is preliminary data.</text>
</comment>
<gene>
    <name evidence="4" type="ORF">DFR50_104147</name>
</gene>
<dbReference type="InterPro" id="IPR043129">
    <property type="entry name" value="ATPase_NBD"/>
</dbReference>
<dbReference type="SUPFAM" id="SSF53067">
    <property type="entry name" value="Actin-like ATPase domain"/>
    <property type="match status" value="2"/>
</dbReference>
<evidence type="ECO:0000256" key="3">
    <source>
        <dbReference type="ARBA" id="ARBA00022840"/>
    </source>
</evidence>
<dbReference type="AlphaFoldDB" id="A0A366FT33"/>
<dbReference type="InterPro" id="IPR018181">
    <property type="entry name" value="Heat_shock_70_CS"/>
</dbReference>
<keyword evidence="3" id="KW-0067">ATP-binding</keyword>
<dbReference type="Pfam" id="PF00012">
    <property type="entry name" value="HSP70"/>
    <property type="match status" value="1"/>
</dbReference>
<reference evidence="4 5" key="1">
    <citation type="submission" date="2018-06" db="EMBL/GenBank/DDBJ databases">
        <title>Genomic Encyclopedia of Type Strains, Phase IV (KMG-IV): sequencing the most valuable type-strain genomes for metagenomic binning, comparative biology and taxonomic classification.</title>
        <authorList>
            <person name="Goeker M."/>
        </authorList>
    </citation>
    <scope>NUCLEOTIDE SEQUENCE [LARGE SCALE GENOMIC DNA]</scope>
    <source>
        <strain evidence="4 5">DSM 24875</strain>
    </source>
</reference>
<dbReference type="PROSITE" id="PS01036">
    <property type="entry name" value="HSP70_3"/>
    <property type="match status" value="1"/>
</dbReference>
<keyword evidence="2" id="KW-0547">Nucleotide-binding</keyword>
<dbReference type="Gene3D" id="3.30.420.40">
    <property type="match status" value="4"/>
</dbReference>
<comment type="similarity">
    <text evidence="1">Belongs to the heat shock protein 70 family.</text>
</comment>
<evidence type="ECO:0000256" key="1">
    <source>
        <dbReference type="ARBA" id="ARBA00007381"/>
    </source>
</evidence>
<dbReference type="InterPro" id="IPR013126">
    <property type="entry name" value="Hsp_70_fam"/>
</dbReference>